<feature type="domain" description="Helicase C-terminal" evidence="11">
    <location>
        <begin position="616"/>
        <end position="775"/>
    </location>
</feature>
<reference evidence="13" key="1">
    <citation type="submission" date="2017-01" db="EMBL/GenBank/DDBJ databases">
        <title>Comparative genomics of anhydrobiosis in the tardigrade Hypsibius dujardini.</title>
        <authorList>
            <person name="Yoshida Y."/>
            <person name="Koutsovoulos G."/>
            <person name="Laetsch D."/>
            <person name="Stevens L."/>
            <person name="Kumar S."/>
            <person name="Horikawa D."/>
            <person name="Ishino K."/>
            <person name="Komine S."/>
            <person name="Tomita M."/>
            <person name="Blaxter M."/>
            <person name="Arakawa K."/>
        </authorList>
    </citation>
    <scope>NUCLEOTIDE SEQUENCE [LARGE SCALE GENOMIC DNA]</scope>
    <source>
        <strain evidence="13">Z151</strain>
    </source>
</reference>
<dbReference type="InterPro" id="IPR038718">
    <property type="entry name" value="SNF2-like_sf"/>
</dbReference>
<dbReference type="Pfam" id="PF00176">
    <property type="entry name" value="SNF2-rel_dom"/>
    <property type="match status" value="1"/>
</dbReference>
<dbReference type="SMART" id="SM00487">
    <property type="entry name" value="DEXDc"/>
    <property type="match status" value="1"/>
</dbReference>
<dbReference type="GO" id="GO:0008094">
    <property type="term" value="F:ATP-dependent activity, acting on DNA"/>
    <property type="evidence" value="ECO:0007669"/>
    <property type="project" value="TreeGrafter"/>
</dbReference>
<dbReference type="GO" id="GO:0016787">
    <property type="term" value="F:hydrolase activity"/>
    <property type="evidence" value="ECO:0007669"/>
    <property type="project" value="UniProtKB-KW"/>
</dbReference>
<feature type="domain" description="Helicase ATP-binding" evidence="10">
    <location>
        <begin position="289"/>
        <end position="463"/>
    </location>
</feature>
<feature type="compositionally biased region" description="Basic and acidic residues" evidence="9">
    <location>
        <begin position="134"/>
        <end position="148"/>
    </location>
</feature>
<evidence type="ECO:0000256" key="6">
    <source>
        <dbReference type="ARBA" id="ARBA00023306"/>
    </source>
</evidence>
<dbReference type="PANTHER" id="PTHR45629:SF7">
    <property type="entry name" value="DNA EXCISION REPAIR PROTEIN ERCC-6-RELATED"/>
    <property type="match status" value="1"/>
</dbReference>
<feature type="compositionally biased region" description="Acidic residues" evidence="9">
    <location>
        <begin position="191"/>
        <end position="209"/>
    </location>
</feature>
<dbReference type="InterPro" id="IPR001650">
    <property type="entry name" value="Helicase_C-like"/>
</dbReference>
<dbReference type="SUPFAM" id="SSF52540">
    <property type="entry name" value="P-loop containing nucleoside triphosphate hydrolases"/>
    <property type="match status" value="2"/>
</dbReference>
<dbReference type="InterPro" id="IPR050496">
    <property type="entry name" value="SNF2_RAD54_helicase_repair"/>
</dbReference>
<dbReference type="Pfam" id="PF00271">
    <property type="entry name" value="Helicase_C"/>
    <property type="match status" value="1"/>
</dbReference>
<dbReference type="Proteomes" id="UP000192578">
    <property type="component" value="Unassembled WGS sequence"/>
</dbReference>
<dbReference type="CDD" id="cd22254">
    <property type="entry name" value="CSB_WHD"/>
    <property type="match status" value="1"/>
</dbReference>
<comment type="caution">
    <text evidence="12">The sequence shown here is derived from an EMBL/GenBank/DDBJ whole genome shotgun (WGS) entry which is preliminary data.</text>
</comment>
<dbReference type="GO" id="GO:0051301">
    <property type="term" value="P:cell division"/>
    <property type="evidence" value="ECO:0007669"/>
    <property type="project" value="UniProtKB-KW"/>
</dbReference>
<dbReference type="SMART" id="SM00490">
    <property type="entry name" value="HELICc"/>
    <property type="match status" value="1"/>
</dbReference>
<dbReference type="InterPro" id="IPR049730">
    <property type="entry name" value="SNF2/RAD54-like_C"/>
</dbReference>
<evidence type="ECO:0000256" key="9">
    <source>
        <dbReference type="SAM" id="MobiDB-lite"/>
    </source>
</evidence>
<comment type="function">
    <text evidence="7">Involved in mitotic DNA repair and meiotic recombination. Functions in the recombinational DNA repair pathway. Essential for interhomolog gene conversion (GC), but may have a less important role in intersister GC than spn-A/Rad51. In the presence of DNA, spn-A/Rad51 enhances the ATPase activity of okr/Rad54.</text>
</comment>
<dbReference type="CDD" id="cd18793">
    <property type="entry name" value="SF2_C_SNF"/>
    <property type="match status" value="1"/>
</dbReference>
<keyword evidence="6" id="KW-0131">Cell cycle</keyword>
<dbReference type="GO" id="GO:0006283">
    <property type="term" value="P:transcription-coupled nucleotide-excision repair"/>
    <property type="evidence" value="ECO:0007669"/>
    <property type="project" value="TreeGrafter"/>
</dbReference>
<evidence type="ECO:0000259" key="10">
    <source>
        <dbReference type="PROSITE" id="PS51192"/>
    </source>
</evidence>
<dbReference type="EMBL" id="MTYJ01000010">
    <property type="protein sequence ID" value="OQV23737.1"/>
    <property type="molecule type" value="Genomic_DNA"/>
</dbReference>
<keyword evidence="3" id="KW-0132">Cell division</keyword>
<evidence type="ECO:0000256" key="5">
    <source>
        <dbReference type="ARBA" id="ARBA00022801"/>
    </source>
</evidence>
<evidence type="ECO:0000256" key="4">
    <source>
        <dbReference type="ARBA" id="ARBA00022776"/>
    </source>
</evidence>
<evidence type="ECO:0000256" key="7">
    <source>
        <dbReference type="ARBA" id="ARBA00024776"/>
    </source>
</evidence>
<dbReference type="CDD" id="cd18000">
    <property type="entry name" value="DEXHc_ERCC6"/>
    <property type="match status" value="1"/>
</dbReference>
<dbReference type="AlphaFoldDB" id="A0A1W0X890"/>
<protein>
    <recommendedName>
        <fullName evidence="2">DNA repair and recombination protein RAD54-like</fullName>
    </recommendedName>
    <alternativeName>
        <fullName evidence="8">Protein okra</fullName>
    </alternativeName>
</protein>
<dbReference type="PANTHER" id="PTHR45629">
    <property type="entry name" value="SNF2/RAD54 FAMILY MEMBER"/>
    <property type="match status" value="1"/>
</dbReference>
<dbReference type="InterPro" id="IPR014001">
    <property type="entry name" value="Helicase_ATP-bd"/>
</dbReference>
<keyword evidence="5" id="KW-0378">Hydrolase</keyword>
<evidence type="ECO:0000256" key="2">
    <source>
        <dbReference type="ARBA" id="ARBA00015341"/>
    </source>
</evidence>
<dbReference type="InterPro" id="IPR027417">
    <property type="entry name" value="P-loop_NTPase"/>
</dbReference>
<dbReference type="Gene3D" id="3.40.50.10810">
    <property type="entry name" value="Tandem AAA-ATPase domain"/>
    <property type="match status" value="1"/>
</dbReference>
<dbReference type="GO" id="GO:0005634">
    <property type="term" value="C:nucleus"/>
    <property type="evidence" value="ECO:0007669"/>
    <property type="project" value="TreeGrafter"/>
</dbReference>
<dbReference type="PROSITE" id="PS51192">
    <property type="entry name" value="HELICASE_ATP_BIND_1"/>
    <property type="match status" value="1"/>
</dbReference>
<evidence type="ECO:0000313" key="12">
    <source>
        <dbReference type="EMBL" id="OQV23737.1"/>
    </source>
</evidence>
<dbReference type="Gene3D" id="3.40.50.300">
    <property type="entry name" value="P-loop containing nucleotide triphosphate hydrolases"/>
    <property type="match status" value="1"/>
</dbReference>
<dbReference type="InterPro" id="IPR000330">
    <property type="entry name" value="SNF2_N"/>
</dbReference>
<dbReference type="OrthoDB" id="413460at2759"/>
<evidence type="ECO:0000256" key="1">
    <source>
        <dbReference type="ARBA" id="ARBA00011467"/>
    </source>
</evidence>
<evidence type="ECO:0000256" key="3">
    <source>
        <dbReference type="ARBA" id="ARBA00022618"/>
    </source>
</evidence>
<feature type="region of interest" description="Disordered" evidence="9">
    <location>
        <begin position="83"/>
        <end position="223"/>
    </location>
</feature>
<comment type="subunit">
    <text evidence="1">Interacts (via N-terminus) with spn-A/Rad51.</text>
</comment>
<sequence length="1128" mass="127232">MEIDLAPVGIMNHVSPLEPGELELEAESSPADAATTVSPFRVNVSRIKQAASKDAAALSELDLRVFNQLDLEAGVIAQAEQNMEERSQAKRNRQRSSPQTVLDLNKAKTSDRASTSTSADEMGESSPPMSALERYFKDQNRRAQEHQKTVRKKPSSNTPFTPASGIKNGKGSHVMIPQKLSQGRKRKVLEEEAASEEEAGNYEEDESEDGNLKVTKKLRSNKTKDDANSADYIKRIQVYKREQLVRRHEASDASFDEEEFMSLSDGLKIPRIIWNELYQYQKAGLKWLWELHKQEVGGILGDEMGLGKTIQAIGFLAGLQYSNLYDKTSGLCGLGPCLIVCPATVLHQWVVEFHKWWPPARIALLHASGSHAGSRASLVTNMVKSNGILLTTYQGLIPYQDLLLKQKWHYVILDEGHKIRNPDSQITVVCKQLRTPHRIILSGSPMQNNLKELWSLFDFIFPGKLGLLDVFLQQFSVPIIQGTRETSSDLQVHTAFKCATALKDTITPYLLRRSKDDVKAAIELPEKDEQVLFCQLTERQRELYEEYIKSDEIRNVIQGNVQIFCGLMQLRKLCNHADLFDGGPKILINTKTKQPIIPDAEEERYGYWRRSGKMLVVEALLKMWKKQQHKVLIFSQSRKMLDILEKFLVSREYTSLRMDGGTAIGQRQSLIKSFNEDPDIFVFLLTTRVGGLGVNLTGANRVLIFDPDWNPTTDTQARERAWRIGQKRSVTIYRLLCAGTIEEKIYHRQIFKQYLTNRVLKDPKQKRFFKHNDLYELFTLSTPEKDELTETGESVNLPTVSVSRKRSSQADEAEASKARLKEIAKAISRKMTTANGPDAEIADLVKMAVQKPSKKSVVEGENIAGVTKREDYCSPLEETAEERKKKEDFVLKSLFKKSTAHSAIPFEDIANGNQKDHAIVEEEAKRNAEEAMRILRLSRKKCHGAQSGIPNYSGDFVLKLPPPLASFARESSTRPTLDDDDDDTPFTASQLLTSIRKHAASPGSNALTGLPAVVNNGHFHNDEEPPNDREPYANFAGYERDSADEAETFASSTQLLVAEQLVAFLNHDTLIPGQATTDVLVKKFQPLLPVEESTFFRAILRGVCEFEKKRNGPGVWTLKYEYRSYSPR</sequence>
<keyword evidence="13" id="KW-1185">Reference proteome</keyword>
<evidence type="ECO:0000256" key="8">
    <source>
        <dbReference type="ARBA" id="ARBA00029956"/>
    </source>
</evidence>
<dbReference type="PROSITE" id="PS51194">
    <property type="entry name" value="HELICASE_CTER"/>
    <property type="match status" value="1"/>
</dbReference>
<dbReference type="GO" id="GO:0005524">
    <property type="term" value="F:ATP binding"/>
    <property type="evidence" value="ECO:0007669"/>
    <property type="project" value="InterPro"/>
</dbReference>
<evidence type="ECO:0000259" key="11">
    <source>
        <dbReference type="PROSITE" id="PS51194"/>
    </source>
</evidence>
<keyword evidence="4" id="KW-0498">Mitosis</keyword>
<dbReference type="FunFam" id="3.40.50.10810:FF:000042">
    <property type="entry name" value="SNF2 family helicase-like protein"/>
    <property type="match status" value="1"/>
</dbReference>
<organism evidence="12 13">
    <name type="scientific">Hypsibius exemplaris</name>
    <name type="common">Freshwater tardigrade</name>
    <dbReference type="NCBI Taxonomy" id="2072580"/>
    <lineage>
        <taxon>Eukaryota</taxon>
        <taxon>Metazoa</taxon>
        <taxon>Ecdysozoa</taxon>
        <taxon>Tardigrada</taxon>
        <taxon>Eutardigrada</taxon>
        <taxon>Parachela</taxon>
        <taxon>Hypsibioidea</taxon>
        <taxon>Hypsibiidae</taxon>
        <taxon>Hypsibius</taxon>
    </lineage>
</organism>
<name>A0A1W0X890_HYPEX</name>
<gene>
    <name evidence="12" type="ORF">BV898_02473</name>
</gene>
<proteinExistence type="predicted"/>
<evidence type="ECO:0000313" key="13">
    <source>
        <dbReference type="Proteomes" id="UP000192578"/>
    </source>
</evidence>
<accession>A0A1W0X890</accession>